<sequence>MQLPLRIWRNIGRKTISARTSFTNGRNSSIQIIPVS</sequence>
<protein>
    <submittedName>
        <fullName evidence="1 3">Uncharacterized protein</fullName>
    </submittedName>
</protein>
<organism evidence="3">
    <name type="scientific">Rodentolepis nana</name>
    <name type="common">Dwarf tapeworm</name>
    <name type="synonym">Hymenolepis nana</name>
    <dbReference type="NCBI Taxonomy" id="102285"/>
    <lineage>
        <taxon>Eukaryota</taxon>
        <taxon>Metazoa</taxon>
        <taxon>Spiralia</taxon>
        <taxon>Lophotrochozoa</taxon>
        <taxon>Platyhelminthes</taxon>
        <taxon>Cestoda</taxon>
        <taxon>Eucestoda</taxon>
        <taxon>Cyclophyllidea</taxon>
        <taxon>Hymenolepididae</taxon>
        <taxon>Rodentolepis</taxon>
    </lineage>
</organism>
<evidence type="ECO:0000313" key="1">
    <source>
        <dbReference type="EMBL" id="VDO05608.1"/>
    </source>
</evidence>
<evidence type="ECO:0000313" key="3">
    <source>
        <dbReference type="WBParaSite" id="HNAJ_0000923901-mRNA-1"/>
    </source>
</evidence>
<accession>A0A0R3TP65</accession>
<reference evidence="3" key="1">
    <citation type="submission" date="2017-02" db="UniProtKB">
        <authorList>
            <consortium name="WormBaseParasite"/>
        </authorList>
    </citation>
    <scope>IDENTIFICATION</scope>
</reference>
<dbReference type="EMBL" id="UZAE01012541">
    <property type="protein sequence ID" value="VDO05608.1"/>
    <property type="molecule type" value="Genomic_DNA"/>
</dbReference>
<gene>
    <name evidence="1" type="ORF">HNAJ_LOCUS9235</name>
</gene>
<proteinExistence type="predicted"/>
<evidence type="ECO:0000313" key="2">
    <source>
        <dbReference type="Proteomes" id="UP000278807"/>
    </source>
</evidence>
<reference evidence="1 2" key="2">
    <citation type="submission" date="2018-11" db="EMBL/GenBank/DDBJ databases">
        <authorList>
            <consortium name="Pathogen Informatics"/>
        </authorList>
    </citation>
    <scope>NUCLEOTIDE SEQUENCE [LARGE SCALE GENOMIC DNA]</scope>
</reference>
<dbReference type="Proteomes" id="UP000278807">
    <property type="component" value="Unassembled WGS sequence"/>
</dbReference>
<dbReference type="AlphaFoldDB" id="A0A0R3TP65"/>
<keyword evidence="2" id="KW-1185">Reference proteome</keyword>
<dbReference type="WBParaSite" id="HNAJ_0000923901-mRNA-1">
    <property type="protein sequence ID" value="HNAJ_0000923901-mRNA-1"/>
    <property type="gene ID" value="HNAJ_0000923901"/>
</dbReference>
<name>A0A0R3TP65_RODNA</name>